<dbReference type="InterPro" id="IPR029787">
    <property type="entry name" value="Nucleotide_cyclase"/>
</dbReference>
<dbReference type="GO" id="GO:0052621">
    <property type="term" value="F:diguanylate cyclase activity"/>
    <property type="evidence" value="ECO:0007669"/>
    <property type="project" value="UniProtKB-EC"/>
</dbReference>
<dbReference type="SMART" id="SM00267">
    <property type="entry name" value="GGDEF"/>
    <property type="match status" value="1"/>
</dbReference>
<dbReference type="CDD" id="cd01949">
    <property type="entry name" value="GGDEF"/>
    <property type="match status" value="1"/>
</dbReference>
<feature type="domain" description="GGDEF" evidence="5">
    <location>
        <begin position="256"/>
        <end position="396"/>
    </location>
</feature>
<sequence length="417" mass="44633">MLQPIEAGLSRPWYRLKLPEVLEAQYRAETARQDGFYVQSWLAIFTLFNVLSLVMDREVFGPEGFIVPLAMTLGVFCPVALIAIASLRGRPTMVRISGAVLATALVDIVVVLNCAYLAPAPHTDVYIIIATIVPLVVGLIAPLPFRHCLWFCGCSFALYVGLVLGFGLCTAERSGLPLLVSGLILVPLKLCYSREWAARNTFLIALRVKLQAEALARANARLTVLSETDSLTTLSNRRHFTERLEAAWDLAGEQDAWLGVILIDIDHFKLLNDTAGHAEGDLCLVAVAAAVQASVEAHGGLAARYGGEEFAALLPGAESAAVRLAGEAIRTAVADLGIRHPGLSAETPVTVSVGVTAARGRTRDFGIQASDLLRAADFALYAAKNEGRNRVESFMPAANANRPAEGKGRSHAAVPSV</sequence>
<dbReference type="PANTHER" id="PTHR45138:SF9">
    <property type="entry name" value="DIGUANYLATE CYCLASE DGCM-RELATED"/>
    <property type="match status" value="1"/>
</dbReference>
<dbReference type="RefSeq" id="WP_096485163.1">
    <property type="nucleotide sequence ID" value="NZ_AP014809.1"/>
</dbReference>
<dbReference type="GO" id="GO:0005886">
    <property type="term" value="C:plasma membrane"/>
    <property type="evidence" value="ECO:0007669"/>
    <property type="project" value="TreeGrafter"/>
</dbReference>
<dbReference type="Proteomes" id="UP000218288">
    <property type="component" value="Chromosome"/>
</dbReference>
<keyword evidence="4" id="KW-1133">Transmembrane helix</keyword>
<dbReference type="Gene3D" id="3.30.70.270">
    <property type="match status" value="1"/>
</dbReference>
<gene>
    <name evidence="6" type="ORF">MPPM_2307</name>
</gene>
<dbReference type="PANTHER" id="PTHR45138">
    <property type="entry name" value="REGULATORY COMPONENTS OF SENSORY TRANSDUCTION SYSTEM"/>
    <property type="match status" value="1"/>
</dbReference>
<evidence type="ECO:0000256" key="3">
    <source>
        <dbReference type="SAM" id="MobiDB-lite"/>
    </source>
</evidence>
<evidence type="ECO:0000313" key="6">
    <source>
        <dbReference type="EMBL" id="BAU90912.1"/>
    </source>
</evidence>
<dbReference type="Pfam" id="PF00990">
    <property type="entry name" value="GGDEF"/>
    <property type="match status" value="1"/>
</dbReference>
<proteinExistence type="predicted"/>
<dbReference type="GO" id="GO:1902201">
    <property type="term" value="P:negative regulation of bacterial-type flagellum-dependent cell motility"/>
    <property type="evidence" value="ECO:0007669"/>
    <property type="project" value="TreeGrafter"/>
</dbReference>
<name>A0A161JM73_9HYPH</name>
<feature type="transmembrane region" description="Helical" evidence="4">
    <location>
        <begin position="99"/>
        <end position="119"/>
    </location>
</feature>
<dbReference type="InterPro" id="IPR000160">
    <property type="entry name" value="GGDEF_dom"/>
</dbReference>
<evidence type="ECO:0000256" key="2">
    <source>
        <dbReference type="ARBA" id="ARBA00034247"/>
    </source>
</evidence>
<dbReference type="PROSITE" id="PS50887">
    <property type="entry name" value="GGDEF"/>
    <property type="match status" value="1"/>
</dbReference>
<accession>A0A161JM73</accession>
<feature type="transmembrane region" description="Helical" evidence="4">
    <location>
        <begin position="125"/>
        <end position="141"/>
    </location>
</feature>
<evidence type="ECO:0000313" key="7">
    <source>
        <dbReference type="Proteomes" id="UP000218288"/>
    </source>
</evidence>
<dbReference type="InterPro" id="IPR050469">
    <property type="entry name" value="Diguanylate_Cyclase"/>
</dbReference>
<dbReference type="NCBIfam" id="TIGR00254">
    <property type="entry name" value="GGDEF"/>
    <property type="match status" value="1"/>
</dbReference>
<evidence type="ECO:0000256" key="4">
    <source>
        <dbReference type="SAM" id="Phobius"/>
    </source>
</evidence>
<feature type="region of interest" description="Disordered" evidence="3">
    <location>
        <begin position="398"/>
        <end position="417"/>
    </location>
</feature>
<dbReference type="EC" id="2.7.7.65" evidence="1"/>
<feature type="transmembrane region" description="Helical" evidence="4">
    <location>
        <begin position="148"/>
        <end position="168"/>
    </location>
</feature>
<dbReference type="InterPro" id="IPR043128">
    <property type="entry name" value="Rev_trsase/Diguanyl_cyclase"/>
</dbReference>
<protein>
    <recommendedName>
        <fullName evidence="1">diguanylate cyclase</fullName>
        <ecNumber evidence="1">2.7.7.65</ecNumber>
    </recommendedName>
</protein>
<dbReference type="GO" id="GO:0043709">
    <property type="term" value="P:cell adhesion involved in single-species biofilm formation"/>
    <property type="evidence" value="ECO:0007669"/>
    <property type="project" value="TreeGrafter"/>
</dbReference>
<evidence type="ECO:0000259" key="5">
    <source>
        <dbReference type="PROSITE" id="PS50887"/>
    </source>
</evidence>
<keyword evidence="4" id="KW-0472">Membrane</keyword>
<dbReference type="SUPFAM" id="SSF55073">
    <property type="entry name" value="Nucleotide cyclase"/>
    <property type="match status" value="1"/>
</dbReference>
<evidence type="ECO:0000256" key="1">
    <source>
        <dbReference type="ARBA" id="ARBA00012528"/>
    </source>
</evidence>
<comment type="catalytic activity">
    <reaction evidence="2">
        <text>2 GTP = 3',3'-c-di-GMP + 2 diphosphate</text>
        <dbReference type="Rhea" id="RHEA:24898"/>
        <dbReference type="ChEBI" id="CHEBI:33019"/>
        <dbReference type="ChEBI" id="CHEBI:37565"/>
        <dbReference type="ChEBI" id="CHEBI:58805"/>
        <dbReference type="EC" id="2.7.7.65"/>
    </reaction>
</comment>
<dbReference type="OrthoDB" id="9759607at2"/>
<feature type="transmembrane region" description="Helical" evidence="4">
    <location>
        <begin position="66"/>
        <end position="87"/>
    </location>
</feature>
<reference evidence="6 7" key="1">
    <citation type="journal article" date="2016" name="Genome Announc.">
        <title>Complete Genome Sequence of Methylobacterium populi P-1M, Isolated from Pink-Pigmented Household Biofilm.</title>
        <authorList>
            <person name="Morohoshi T."/>
            <person name="Ikeda T."/>
        </authorList>
    </citation>
    <scope>NUCLEOTIDE SEQUENCE [LARGE SCALE GENOMIC DNA]</scope>
    <source>
        <strain evidence="6 7">P-1M</strain>
    </source>
</reference>
<organism evidence="6 7">
    <name type="scientific">Methylorubrum populi</name>
    <dbReference type="NCBI Taxonomy" id="223967"/>
    <lineage>
        <taxon>Bacteria</taxon>
        <taxon>Pseudomonadati</taxon>
        <taxon>Pseudomonadota</taxon>
        <taxon>Alphaproteobacteria</taxon>
        <taxon>Hyphomicrobiales</taxon>
        <taxon>Methylobacteriaceae</taxon>
        <taxon>Methylorubrum</taxon>
    </lineage>
</organism>
<dbReference type="FunFam" id="3.30.70.270:FF:000001">
    <property type="entry name" value="Diguanylate cyclase domain protein"/>
    <property type="match status" value="1"/>
</dbReference>
<feature type="transmembrane region" description="Helical" evidence="4">
    <location>
        <begin position="36"/>
        <end position="54"/>
    </location>
</feature>
<dbReference type="EMBL" id="AP014809">
    <property type="protein sequence ID" value="BAU90912.1"/>
    <property type="molecule type" value="Genomic_DNA"/>
</dbReference>
<dbReference type="AlphaFoldDB" id="A0A161JM73"/>
<keyword evidence="4" id="KW-0812">Transmembrane</keyword>